<keyword evidence="2" id="KW-1185">Reference proteome</keyword>
<name>A0A319ES53_ASPSB</name>
<dbReference type="VEuPathDB" id="FungiDB:BO78DRAFT_451432"/>
<evidence type="ECO:0000313" key="1">
    <source>
        <dbReference type="EMBL" id="PYI03739.1"/>
    </source>
</evidence>
<evidence type="ECO:0008006" key="3">
    <source>
        <dbReference type="Google" id="ProtNLM"/>
    </source>
</evidence>
<accession>A0A319ES53</accession>
<protein>
    <recommendedName>
        <fullName evidence="3">NAD(P)-binding protein</fullName>
    </recommendedName>
</protein>
<gene>
    <name evidence="1" type="ORF">BO78DRAFT_451432</name>
</gene>
<sequence length="247" mass="27521">TVLITRANGYIRNAVAKAFARAGWKTYGLVRRAEDASDLARHEIHPIIGAPKDFGPSPDAKSKHFTHPVFDVVVSNTEDWSNYAKHFEEVRSMLLHIGKCSNQAGIRPLVLFSSGCKDYGMTGYHDDPALTPHTETSPLDGIALLLPRAQASASLLHAGPEQPFNISNALYETTTEICKAVARSYNLSIEYVPPKPLHELVPGMVDAILNYSQWVSSDKIRQLTGWTEKRTYFADGIDEYCFRMKLQ</sequence>
<reference evidence="1 2" key="1">
    <citation type="submission" date="2018-02" db="EMBL/GenBank/DDBJ databases">
        <title>The genomes of Aspergillus section Nigri reveals drivers in fungal speciation.</title>
        <authorList>
            <consortium name="DOE Joint Genome Institute"/>
            <person name="Vesth T.C."/>
            <person name="Nybo J."/>
            <person name="Theobald S."/>
            <person name="Brandl J."/>
            <person name="Frisvad J.C."/>
            <person name="Nielsen K.F."/>
            <person name="Lyhne E.K."/>
            <person name="Kogle M.E."/>
            <person name="Kuo A."/>
            <person name="Riley R."/>
            <person name="Clum A."/>
            <person name="Nolan M."/>
            <person name="Lipzen A."/>
            <person name="Salamov A."/>
            <person name="Henrissat B."/>
            <person name="Wiebenga A."/>
            <person name="De vries R.P."/>
            <person name="Grigoriev I.V."/>
            <person name="Mortensen U.H."/>
            <person name="Andersen M.R."/>
            <person name="Baker S.E."/>
        </authorList>
    </citation>
    <scope>NUCLEOTIDE SEQUENCE [LARGE SCALE GENOMIC DNA]</scope>
    <source>
        <strain evidence="1 2">CBS 121057</strain>
    </source>
</reference>
<dbReference type="OrthoDB" id="2735536at2759"/>
<dbReference type="Gene3D" id="3.40.50.720">
    <property type="entry name" value="NAD(P)-binding Rossmann-like Domain"/>
    <property type="match status" value="1"/>
</dbReference>
<organism evidence="1 2">
    <name type="scientific">Aspergillus sclerotiicarbonarius (strain CBS 121057 / IBT 28362)</name>
    <dbReference type="NCBI Taxonomy" id="1448318"/>
    <lineage>
        <taxon>Eukaryota</taxon>
        <taxon>Fungi</taxon>
        <taxon>Dikarya</taxon>
        <taxon>Ascomycota</taxon>
        <taxon>Pezizomycotina</taxon>
        <taxon>Eurotiomycetes</taxon>
        <taxon>Eurotiomycetidae</taxon>
        <taxon>Eurotiales</taxon>
        <taxon>Aspergillaceae</taxon>
        <taxon>Aspergillus</taxon>
        <taxon>Aspergillus subgen. Circumdati</taxon>
    </lineage>
</organism>
<feature type="non-terminal residue" evidence="1">
    <location>
        <position position="1"/>
    </location>
</feature>
<evidence type="ECO:0000313" key="2">
    <source>
        <dbReference type="Proteomes" id="UP000248423"/>
    </source>
</evidence>
<dbReference type="InterPro" id="IPR036291">
    <property type="entry name" value="NAD(P)-bd_dom_sf"/>
</dbReference>
<dbReference type="AlphaFoldDB" id="A0A319ES53"/>
<dbReference type="EMBL" id="KZ826377">
    <property type="protein sequence ID" value="PYI03739.1"/>
    <property type="molecule type" value="Genomic_DNA"/>
</dbReference>
<dbReference type="SUPFAM" id="SSF51735">
    <property type="entry name" value="NAD(P)-binding Rossmann-fold domains"/>
    <property type="match status" value="1"/>
</dbReference>
<dbReference type="Proteomes" id="UP000248423">
    <property type="component" value="Unassembled WGS sequence"/>
</dbReference>
<proteinExistence type="predicted"/>